<gene>
    <name evidence="1" type="ORF">NM208_g9029</name>
</gene>
<keyword evidence="2" id="KW-1185">Reference proteome</keyword>
<proteinExistence type="predicted"/>
<organism evidence="1 2">
    <name type="scientific">Fusarium decemcellulare</name>
    <dbReference type="NCBI Taxonomy" id="57161"/>
    <lineage>
        <taxon>Eukaryota</taxon>
        <taxon>Fungi</taxon>
        <taxon>Dikarya</taxon>
        <taxon>Ascomycota</taxon>
        <taxon>Pezizomycotina</taxon>
        <taxon>Sordariomycetes</taxon>
        <taxon>Hypocreomycetidae</taxon>
        <taxon>Hypocreales</taxon>
        <taxon>Nectriaceae</taxon>
        <taxon>Fusarium</taxon>
        <taxon>Fusarium decemcellulare species complex</taxon>
    </lineage>
</organism>
<evidence type="ECO:0000313" key="1">
    <source>
        <dbReference type="EMBL" id="KAJ3531104.1"/>
    </source>
</evidence>
<sequence>MGPGPDTRSGAPGVAGFLDLPPGIRKDIYELVLEVGHPIYLFQDSGPRIETFAPDKPKRWTALLHTNRQLYSEAKAVLYAKNYFYLMDKPQQQDLLLQSFLDCIGPHNAASLSRLCISFPVVEKAPDQPEAIRIREDSLRNLGLVQGKCTNLKTLEMQVSRENSRFLIEAEGGHSQFVRDALMRIDGQLKAISPVVEKIIVRLFAKDLPSLAIDTMRGFGWVLLDR</sequence>
<dbReference type="EMBL" id="JANRMS010001096">
    <property type="protein sequence ID" value="KAJ3531104.1"/>
    <property type="molecule type" value="Genomic_DNA"/>
</dbReference>
<comment type="caution">
    <text evidence="1">The sequence shown here is derived from an EMBL/GenBank/DDBJ whole genome shotgun (WGS) entry which is preliminary data.</text>
</comment>
<reference evidence="1" key="1">
    <citation type="submission" date="2022-08" db="EMBL/GenBank/DDBJ databases">
        <title>Genome Sequence of Fusarium decemcellulare.</title>
        <authorList>
            <person name="Buettner E."/>
        </authorList>
    </citation>
    <scope>NUCLEOTIDE SEQUENCE</scope>
    <source>
        <strain evidence="1">Babe19</strain>
    </source>
</reference>
<evidence type="ECO:0000313" key="2">
    <source>
        <dbReference type="Proteomes" id="UP001148629"/>
    </source>
</evidence>
<dbReference type="Proteomes" id="UP001148629">
    <property type="component" value="Unassembled WGS sequence"/>
</dbReference>
<accession>A0ACC1S3E1</accession>
<name>A0ACC1S3E1_9HYPO</name>
<protein>
    <submittedName>
        <fullName evidence="1">Uncharacterized protein</fullName>
    </submittedName>
</protein>